<reference evidence="4 5" key="1">
    <citation type="journal article" date="2018" name="Nat. Genet.">
        <title>The Rosa genome provides new insights in the design of modern roses.</title>
        <authorList>
            <person name="Bendahmane M."/>
        </authorList>
    </citation>
    <scope>NUCLEOTIDE SEQUENCE [LARGE SCALE GENOMIC DNA]</scope>
    <source>
        <strain evidence="5">cv. Old Blush</strain>
    </source>
</reference>
<evidence type="ECO:0000256" key="1">
    <source>
        <dbReference type="ARBA" id="ARBA00022741"/>
    </source>
</evidence>
<dbReference type="GO" id="GO:0016787">
    <property type="term" value="F:hydrolase activity"/>
    <property type="evidence" value="ECO:0007669"/>
    <property type="project" value="UniProtKB-KW"/>
</dbReference>
<dbReference type="Gene3D" id="2.40.30.10">
    <property type="entry name" value="Translation factors"/>
    <property type="match status" value="1"/>
</dbReference>
<dbReference type="EMBL" id="PDCK01000040">
    <property type="protein sequence ID" value="PRQ50879.1"/>
    <property type="molecule type" value="Genomic_DNA"/>
</dbReference>
<gene>
    <name evidence="4" type="ORF">RchiOBHm_Chr2g0138081</name>
</gene>
<dbReference type="GO" id="GO:0005525">
    <property type="term" value="F:GTP binding"/>
    <property type="evidence" value="ECO:0007669"/>
    <property type="project" value="UniProtKB-KW"/>
</dbReference>
<keyword evidence="1" id="KW-0547">Nucleotide-binding</keyword>
<accession>A0A2P6RWS9</accession>
<dbReference type="GO" id="GO:0005829">
    <property type="term" value="C:cytosol"/>
    <property type="evidence" value="ECO:0007669"/>
    <property type="project" value="TreeGrafter"/>
</dbReference>
<dbReference type="STRING" id="74649.A0A2P6RWS9"/>
<proteinExistence type="predicted"/>
<dbReference type="PANTHER" id="PTHR42854:SF3">
    <property type="entry name" value="EUKARYOTIC TRANSLATION INITIATION FACTOR 2 SUBUNIT 3-RELATED"/>
    <property type="match status" value="1"/>
</dbReference>
<sequence>MSTSSKISQYHKGTWPHLIISIIHSFDVNKSGYEIDRLRGGVVGGTWVRGVVKLNHLIEVCPGKVEKDENDNFKCTPLYSRLVSLFCQGKQVLGDVESLPDVFVRLEVTFFIFKKVLGMGNQAGIRRVSRNEIL</sequence>
<dbReference type="PANTHER" id="PTHR42854">
    <property type="entry name" value="EUKARYOTIC TRANSLATION INITIATION FACTOR 2 SUBUNIT 3 FAMILY MEMBER"/>
    <property type="match status" value="1"/>
</dbReference>
<dbReference type="GO" id="GO:0000049">
    <property type="term" value="F:tRNA binding"/>
    <property type="evidence" value="ECO:0007669"/>
    <property type="project" value="TreeGrafter"/>
</dbReference>
<evidence type="ECO:0000256" key="2">
    <source>
        <dbReference type="ARBA" id="ARBA00022917"/>
    </source>
</evidence>
<protein>
    <submittedName>
        <fullName evidence="4">Uncharacterized protein</fullName>
    </submittedName>
</protein>
<dbReference type="InterPro" id="IPR050543">
    <property type="entry name" value="eIF2G"/>
</dbReference>
<keyword evidence="3" id="KW-0342">GTP-binding</keyword>
<organism evidence="4 5">
    <name type="scientific">Rosa chinensis</name>
    <name type="common">China rose</name>
    <dbReference type="NCBI Taxonomy" id="74649"/>
    <lineage>
        <taxon>Eukaryota</taxon>
        <taxon>Viridiplantae</taxon>
        <taxon>Streptophyta</taxon>
        <taxon>Embryophyta</taxon>
        <taxon>Tracheophyta</taxon>
        <taxon>Spermatophyta</taxon>
        <taxon>Magnoliopsida</taxon>
        <taxon>eudicotyledons</taxon>
        <taxon>Gunneridae</taxon>
        <taxon>Pentapetalae</taxon>
        <taxon>rosids</taxon>
        <taxon>fabids</taxon>
        <taxon>Rosales</taxon>
        <taxon>Rosaceae</taxon>
        <taxon>Rosoideae</taxon>
        <taxon>Rosoideae incertae sedis</taxon>
        <taxon>Rosa</taxon>
    </lineage>
</organism>
<keyword evidence="4" id="KW-0378">Hydrolase</keyword>
<keyword evidence="2" id="KW-0648">Protein biosynthesis</keyword>
<dbReference type="GO" id="GO:0001731">
    <property type="term" value="P:formation of translation preinitiation complex"/>
    <property type="evidence" value="ECO:0007669"/>
    <property type="project" value="TreeGrafter"/>
</dbReference>
<evidence type="ECO:0000313" key="5">
    <source>
        <dbReference type="Proteomes" id="UP000238479"/>
    </source>
</evidence>
<dbReference type="InterPro" id="IPR009000">
    <property type="entry name" value="Transl_B-barrel_sf"/>
</dbReference>
<name>A0A2P6RWS9_ROSCH</name>
<dbReference type="GO" id="GO:0005850">
    <property type="term" value="C:eukaryotic translation initiation factor 2 complex"/>
    <property type="evidence" value="ECO:0007669"/>
    <property type="project" value="TreeGrafter"/>
</dbReference>
<dbReference type="AlphaFoldDB" id="A0A2P6RWS9"/>
<comment type="caution">
    <text evidence="4">The sequence shown here is derived from an EMBL/GenBank/DDBJ whole genome shotgun (WGS) entry which is preliminary data.</text>
</comment>
<dbReference type="Gramene" id="PRQ50879">
    <property type="protein sequence ID" value="PRQ50879"/>
    <property type="gene ID" value="RchiOBHm_Chr2g0138081"/>
</dbReference>
<dbReference type="GO" id="GO:0003743">
    <property type="term" value="F:translation initiation factor activity"/>
    <property type="evidence" value="ECO:0007669"/>
    <property type="project" value="TreeGrafter"/>
</dbReference>
<dbReference type="Proteomes" id="UP000238479">
    <property type="component" value="Chromosome 2"/>
</dbReference>
<evidence type="ECO:0000313" key="4">
    <source>
        <dbReference type="EMBL" id="PRQ50879.1"/>
    </source>
</evidence>
<evidence type="ECO:0000256" key="3">
    <source>
        <dbReference type="ARBA" id="ARBA00023134"/>
    </source>
</evidence>
<dbReference type="SUPFAM" id="SSF50447">
    <property type="entry name" value="Translation proteins"/>
    <property type="match status" value="1"/>
</dbReference>
<keyword evidence="5" id="KW-1185">Reference proteome</keyword>